<dbReference type="NCBIfam" id="TIGR00054">
    <property type="entry name" value="RIP metalloprotease RseP"/>
    <property type="match status" value="2"/>
</dbReference>
<keyword evidence="11" id="KW-0479">Metal-binding</keyword>
<dbReference type="GO" id="GO:0004222">
    <property type="term" value="F:metalloendopeptidase activity"/>
    <property type="evidence" value="ECO:0007669"/>
    <property type="project" value="InterPro"/>
</dbReference>
<dbReference type="InterPro" id="IPR001478">
    <property type="entry name" value="PDZ"/>
</dbReference>
<dbReference type="Pfam" id="PF17820">
    <property type="entry name" value="PDZ_6"/>
    <property type="match status" value="1"/>
</dbReference>
<evidence type="ECO:0000256" key="3">
    <source>
        <dbReference type="ARBA" id="ARBA00007931"/>
    </source>
</evidence>
<dbReference type="SUPFAM" id="SSF50156">
    <property type="entry name" value="PDZ domain-like"/>
    <property type="match status" value="1"/>
</dbReference>
<dbReference type="EMBL" id="CP009122">
    <property type="protein sequence ID" value="AJA09941.1"/>
    <property type="molecule type" value="Genomic_DNA"/>
</dbReference>
<dbReference type="PROSITE" id="PS50106">
    <property type="entry name" value="PDZ"/>
    <property type="match status" value="1"/>
</dbReference>
<dbReference type="GO" id="GO:0016020">
    <property type="term" value="C:membrane"/>
    <property type="evidence" value="ECO:0007669"/>
    <property type="project" value="UniProtKB-SubCell"/>
</dbReference>
<dbReference type="InterPro" id="IPR036034">
    <property type="entry name" value="PDZ_sf"/>
</dbReference>
<dbReference type="KEGG" id="sphk:SKP52_15310"/>
<keyword evidence="10 11" id="KW-0472">Membrane</keyword>
<accession>A0A0A7PII0</accession>
<keyword evidence="6 11" id="KW-0378">Hydrolase</keyword>
<dbReference type="InterPro" id="IPR041489">
    <property type="entry name" value="PDZ_6"/>
</dbReference>
<proteinExistence type="inferred from homology"/>
<keyword evidence="7 11" id="KW-0862">Zinc</keyword>
<dbReference type="Pfam" id="PF02163">
    <property type="entry name" value="Peptidase_M50"/>
    <property type="match status" value="1"/>
</dbReference>
<evidence type="ECO:0000313" key="14">
    <source>
        <dbReference type="Proteomes" id="UP000030907"/>
    </source>
</evidence>
<evidence type="ECO:0000256" key="10">
    <source>
        <dbReference type="ARBA" id="ARBA00023136"/>
    </source>
</evidence>
<name>A0A0A7PII0_9SPHN</name>
<dbReference type="GO" id="GO:0006508">
    <property type="term" value="P:proteolysis"/>
    <property type="evidence" value="ECO:0007669"/>
    <property type="project" value="UniProtKB-KW"/>
</dbReference>
<evidence type="ECO:0000256" key="5">
    <source>
        <dbReference type="ARBA" id="ARBA00022692"/>
    </source>
</evidence>
<evidence type="ECO:0000256" key="6">
    <source>
        <dbReference type="ARBA" id="ARBA00022801"/>
    </source>
</evidence>
<evidence type="ECO:0000256" key="9">
    <source>
        <dbReference type="ARBA" id="ARBA00023049"/>
    </source>
</evidence>
<evidence type="ECO:0000256" key="4">
    <source>
        <dbReference type="ARBA" id="ARBA00022670"/>
    </source>
</evidence>
<evidence type="ECO:0000256" key="11">
    <source>
        <dbReference type="RuleBase" id="RU362031"/>
    </source>
</evidence>
<feature type="transmembrane region" description="Helical" evidence="11">
    <location>
        <begin position="126"/>
        <end position="150"/>
    </location>
</feature>
<sequence length="392" mass="43001">MPHPARLPSNLWTNMNMPDVPIWLYFVAFLAVLGPLVFVHEYGHYIVGRWCGVKAETFSIGFGRKVLGWTDKRGTEWKIGWLPLGGYVQFAGDRDAVSQPDADWQQLPAEQKSHTFPAQPVWKRALIVLAGPVTNFLFAIAIFAMFFMIYGAPQTPPVVSAVAPASAAAEADLRAGDRIAAINGRTMETFEDIRLAVSYELGKPAMLDVERGAERFEVTLRPRIISEKDPFGNKAERAIIGIMPGAPVYTEVGLLTAVRAGAMQTWALVRLTGNILGQFITGQRSVKEMGGPIRIAKQSGEMASLGIVALISFIAFISINLGFINLLPLPMLDGGHLLFYAYEAVRRRPAPPQVQEWAFRFGFAAVVTLMLVVTFNDLGSLGLWDGIARLIG</sequence>
<protein>
    <recommendedName>
        <fullName evidence="11">Zinc metalloprotease</fullName>
        <ecNumber evidence="11">3.4.24.-</ecNumber>
    </recommendedName>
</protein>
<organism evidence="13 14">
    <name type="scientific">Sphingopyxis fribergensis</name>
    <dbReference type="NCBI Taxonomy" id="1515612"/>
    <lineage>
        <taxon>Bacteria</taxon>
        <taxon>Pseudomonadati</taxon>
        <taxon>Pseudomonadota</taxon>
        <taxon>Alphaproteobacteria</taxon>
        <taxon>Sphingomonadales</taxon>
        <taxon>Sphingomonadaceae</taxon>
        <taxon>Sphingopyxis</taxon>
    </lineage>
</organism>
<dbReference type="Proteomes" id="UP000030907">
    <property type="component" value="Chromosome"/>
</dbReference>
<evidence type="ECO:0000256" key="1">
    <source>
        <dbReference type="ARBA" id="ARBA00001947"/>
    </source>
</evidence>
<reference evidence="13 14" key="1">
    <citation type="journal article" date="2015" name="Int. J. Syst. Evol. Microbiol.">
        <title>Description of Sphingopyxis fribergensis sp. nov. - a soil bacterium with the ability to degrade styrene and phenylacetic acid.</title>
        <authorList>
            <person name="Oelschlagel M."/>
            <person name="Ruckert C."/>
            <person name="Kalinowski J."/>
            <person name="Schmidt G."/>
            <person name="Schlomann M."/>
            <person name="Tischler D."/>
        </authorList>
    </citation>
    <scope>NUCLEOTIDE SEQUENCE [LARGE SCALE GENOMIC DNA]</scope>
    <source>
        <strain evidence="13 14">Kp5.2</strain>
    </source>
</reference>
<dbReference type="HOGENOM" id="CLU_025778_1_0_5"/>
<keyword evidence="14" id="KW-1185">Reference proteome</keyword>
<evidence type="ECO:0000256" key="7">
    <source>
        <dbReference type="ARBA" id="ARBA00022833"/>
    </source>
</evidence>
<dbReference type="PANTHER" id="PTHR42837:SF2">
    <property type="entry name" value="MEMBRANE METALLOPROTEASE ARASP2, CHLOROPLASTIC-RELATED"/>
    <property type="match status" value="1"/>
</dbReference>
<keyword evidence="8 11" id="KW-1133">Transmembrane helix</keyword>
<evidence type="ECO:0000256" key="2">
    <source>
        <dbReference type="ARBA" id="ARBA00004141"/>
    </source>
</evidence>
<feature type="transmembrane region" description="Helical" evidence="11">
    <location>
        <begin position="302"/>
        <end position="321"/>
    </location>
</feature>
<evidence type="ECO:0000259" key="12">
    <source>
        <dbReference type="PROSITE" id="PS50106"/>
    </source>
</evidence>
<dbReference type="CDD" id="cd06163">
    <property type="entry name" value="S2P-M50_PDZ_RseP-like"/>
    <property type="match status" value="1"/>
</dbReference>
<dbReference type="InterPro" id="IPR004387">
    <property type="entry name" value="Pept_M50_Zn"/>
</dbReference>
<keyword evidence="4" id="KW-0645">Protease</keyword>
<dbReference type="EC" id="3.4.24.-" evidence="11"/>
<dbReference type="STRING" id="1515612.SKP52_15310"/>
<feature type="transmembrane region" description="Helical" evidence="11">
    <location>
        <begin position="357"/>
        <end position="375"/>
    </location>
</feature>
<feature type="domain" description="PDZ" evidence="12">
    <location>
        <begin position="158"/>
        <end position="188"/>
    </location>
</feature>
<comment type="cofactor">
    <cofactor evidence="1 11">
        <name>Zn(2+)</name>
        <dbReference type="ChEBI" id="CHEBI:29105"/>
    </cofactor>
</comment>
<evidence type="ECO:0000256" key="8">
    <source>
        <dbReference type="ARBA" id="ARBA00022989"/>
    </source>
</evidence>
<keyword evidence="5 11" id="KW-0812">Transmembrane</keyword>
<keyword evidence="9 11" id="KW-0482">Metalloprotease</keyword>
<dbReference type="AlphaFoldDB" id="A0A0A7PII0"/>
<comment type="subcellular location">
    <subcellularLocation>
        <location evidence="2">Membrane</location>
        <topology evidence="2">Multi-pass membrane protein</topology>
    </subcellularLocation>
</comment>
<dbReference type="Gene3D" id="2.30.42.10">
    <property type="match status" value="1"/>
</dbReference>
<evidence type="ECO:0000313" key="13">
    <source>
        <dbReference type="EMBL" id="AJA09941.1"/>
    </source>
</evidence>
<gene>
    <name evidence="13" type="ORF">SKP52_15310</name>
</gene>
<comment type="similarity">
    <text evidence="3 11">Belongs to the peptidase M50B family.</text>
</comment>
<dbReference type="InterPro" id="IPR008915">
    <property type="entry name" value="Peptidase_M50"/>
</dbReference>
<dbReference type="SMART" id="SM00228">
    <property type="entry name" value="PDZ"/>
    <property type="match status" value="1"/>
</dbReference>
<dbReference type="GO" id="GO:0046872">
    <property type="term" value="F:metal ion binding"/>
    <property type="evidence" value="ECO:0007669"/>
    <property type="project" value="UniProtKB-KW"/>
</dbReference>
<dbReference type="PANTHER" id="PTHR42837">
    <property type="entry name" value="REGULATOR OF SIGMA-E PROTEASE RSEP"/>
    <property type="match status" value="1"/>
</dbReference>
<feature type="transmembrane region" description="Helical" evidence="11">
    <location>
        <begin position="20"/>
        <end position="39"/>
    </location>
</feature>